<accession>A0A1M7SIK2</accession>
<evidence type="ECO:0000313" key="2">
    <source>
        <dbReference type="Proteomes" id="UP000184391"/>
    </source>
</evidence>
<dbReference type="AlphaFoldDB" id="A0A1M7SIK2"/>
<organism evidence="1 2">
    <name type="scientific">Erythrobacter sanguineus</name>
    <dbReference type="NCBI Taxonomy" id="198312"/>
    <lineage>
        <taxon>Bacteria</taxon>
        <taxon>Pseudomonadati</taxon>
        <taxon>Pseudomonadota</taxon>
        <taxon>Alphaproteobacteria</taxon>
        <taxon>Sphingomonadales</taxon>
        <taxon>Erythrobacteraceae</taxon>
        <taxon>Erythrobacter/Porphyrobacter group</taxon>
        <taxon>Erythrobacter</taxon>
    </lineage>
</organism>
<reference evidence="2" key="1">
    <citation type="submission" date="2016-12" db="EMBL/GenBank/DDBJ databases">
        <authorList>
            <person name="Varghese N."/>
            <person name="Submissions S."/>
        </authorList>
    </citation>
    <scope>NUCLEOTIDE SEQUENCE [LARGE SCALE GENOMIC DNA]</scope>
    <source>
        <strain evidence="2">DSM 11032</strain>
    </source>
</reference>
<sequence>MVEGRVRLLASRRKQRASGGVCPSSRTLQFRNNEGEASGLALLPLSLVLPKCRSGNAFDLGLGRIGDFARENA</sequence>
<dbReference type="EMBL" id="FRDF01000009">
    <property type="protein sequence ID" value="SHN58273.1"/>
    <property type="molecule type" value="Genomic_DNA"/>
</dbReference>
<proteinExistence type="predicted"/>
<protein>
    <submittedName>
        <fullName evidence="1">Uncharacterized protein</fullName>
    </submittedName>
</protein>
<keyword evidence="2" id="KW-1185">Reference proteome</keyword>
<gene>
    <name evidence="1" type="ORF">SAMN02745193_01790</name>
</gene>
<dbReference type="Proteomes" id="UP000184391">
    <property type="component" value="Unassembled WGS sequence"/>
</dbReference>
<evidence type="ECO:0000313" key="1">
    <source>
        <dbReference type="EMBL" id="SHN58273.1"/>
    </source>
</evidence>
<name>A0A1M7SIK2_9SPHN</name>